<proteinExistence type="predicted"/>
<dbReference type="Proteomes" id="UP000018890">
    <property type="component" value="Unassembled WGS sequence"/>
</dbReference>
<protein>
    <submittedName>
        <fullName evidence="1">Uncharacterized protein</fullName>
    </submittedName>
</protein>
<organism evidence="1 2">
    <name type="scientific">Halalkalibacter wakoensis JCM 9140</name>
    <dbReference type="NCBI Taxonomy" id="1236970"/>
    <lineage>
        <taxon>Bacteria</taxon>
        <taxon>Bacillati</taxon>
        <taxon>Bacillota</taxon>
        <taxon>Bacilli</taxon>
        <taxon>Bacillales</taxon>
        <taxon>Bacillaceae</taxon>
        <taxon>Halalkalibacter</taxon>
    </lineage>
</organism>
<dbReference type="EMBL" id="BAUT01000054">
    <property type="protein sequence ID" value="GAE27529.1"/>
    <property type="molecule type" value="Genomic_DNA"/>
</dbReference>
<dbReference type="STRING" id="1236970.JCM9140_3681"/>
<evidence type="ECO:0000313" key="1">
    <source>
        <dbReference type="EMBL" id="GAE27529.1"/>
    </source>
</evidence>
<gene>
    <name evidence="1" type="ORF">JCM9140_3681</name>
</gene>
<reference evidence="1" key="1">
    <citation type="journal article" date="2014" name="Genome Announc.">
        <title>Draft Genome Sequences of Three Alkaliphilic Bacillus Strains, Bacillus wakoensis JCM 9140T, Bacillus akibai JCM 9157T, and Bacillus hemicellulosilyticus JCM 9152T.</title>
        <authorList>
            <person name="Yuki M."/>
            <person name="Oshima K."/>
            <person name="Suda W."/>
            <person name="Oshida Y."/>
            <person name="Kitamura K."/>
            <person name="Iida T."/>
            <person name="Hattori M."/>
            <person name="Ohkuma M."/>
        </authorList>
    </citation>
    <scope>NUCLEOTIDE SEQUENCE [LARGE SCALE GENOMIC DNA]</scope>
    <source>
        <strain evidence="1">JCM 9140</strain>
    </source>
</reference>
<dbReference type="AlphaFoldDB" id="W4Q836"/>
<comment type="caution">
    <text evidence="1">The sequence shown here is derived from an EMBL/GenBank/DDBJ whole genome shotgun (WGS) entry which is preliminary data.</text>
</comment>
<name>W4Q836_9BACI</name>
<evidence type="ECO:0000313" key="2">
    <source>
        <dbReference type="Proteomes" id="UP000018890"/>
    </source>
</evidence>
<accession>W4Q836</accession>
<sequence>MFGEEAVPFDLNHSQVIFQKVKTEITDIYNYRTFDSFNVDVVYEQLTSTSIKNLVDEWTPCNELQLFSIKRILPQLLYNSKKLKGYDSQVVVQFNGENYTIRIDKNNEVQIHTTYETPQLTIKVNDLPRYLNLLV</sequence>
<keyword evidence="2" id="KW-1185">Reference proteome</keyword>